<sequence length="270" mass="29769">MKQVTIVLSLLIVSILITGCNRDSSSSTDSNAENDQDPEKNAELMISSASSLTDALNEIKTSYEKEHDVDLTINFGGSGSLAQQIQQGAPADVFISANQDWMDTLEDEQLIFPKTRSDVTGNKMALIANKSSDLNYQSIRDMAAEDLDVVTIGDPESVPAGKYAKQTLKTLNMWDNLKHQLVLAKNVRQVLTYVETGNADIGFVYQSDAMISDKIQVLAKAGKDMHDPITYPAAVVKDTEQKMTAKEFINYIESDQAQTILKKYGFKKTD</sequence>
<dbReference type="PANTHER" id="PTHR30632">
    <property type="entry name" value="MOLYBDATE-BINDING PERIPLASMIC PROTEIN"/>
    <property type="match status" value="1"/>
</dbReference>
<name>A0A917Q2G8_9BACI</name>
<dbReference type="PIRSF" id="PIRSF004846">
    <property type="entry name" value="ModA"/>
    <property type="match status" value="1"/>
</dbReference>
<feature type="binding site" evidence="5">
    <location>
        <position position="205"/>
    </location>
    <ligand>
        <name>molybdate</name>
        <dbReference type="ChEBI" id="CHEBI:36264"/>
    </ligand>
</feature>
<protein>
    <submittedName>
        <fullName evidence="6">Molybdate ABC transporter substrate-binding protein</fullName>
    </submittedName>
</protein>
<dbReference type="PANTHER" id="PTHR30632:SF0">
    <property type="entry name" value="SULFATE-BINDING PROTEIN"/>
    <property type="match status" value="1"/>
</dbReference>
<keyword evidence="2 5" id="KW-0500">Molybdenum</keyword>
<comment type="caution">
    <text evidence="6">The sequence shown here is derived from an EMBL/GenBank/DDBJ whole genome shotgun (WGS) entry which is preliminary data.</text>
</comment>
<feature type="binding site" evidence="5">
    <location>
        <position position="78"/>
    </location>
    <ligand>
        <name>molybdate</name>
        <dbReference type="ChEBI" id="CHEBI:36264"/>
    </ligand>
</feature>
<evidence type="ECO:0000256" key="3">
    <source>
        <dbReference type="ARBA" id="ARBA00022723"/>
    </source>
</evidence>
<keyword evidence="4" id="KW-0732">Signal</keyword>
<dbReference type="InterPro" id="IPR041879">
    <property type="entry name" value="YvgL-like_PBP2"/>
</dbReference>
<keyword evidence="3 5" id="KW-0479">Metal-binding</keyword>
<dbReference type="FunFam" id="3.40.190.10:FF:000035">
    <property type="entry name" value="Molybdate ABC transporter substrate-binding protein"/>
    <property type="match status" value="1"/>
</dbReference>
<dbReference type="GO" id="GO:1901359">
    <property type="term" value="F:tungstate binding"/>
    <property type="evidence" value="ECO:0007669"/>
    <property type="project" value="UniProtKB-ARBA"/>
</dbReference>
<dbReference type="Gene3D" id="3.40.190.10">
    <property type="entry name" value="Periplasmic binding protein-like II"/>
    <property type="match status" value="2"/>
</dbReference>
<dbReference type="PROSITE" id="PS51257">
    <property type="entry name" value="PROKAR_LIPOPROTEIN"/>
    <property type="match status" value="1"/>
</dbReference>
<proteinExistence type="inferred from homology"/>
<evidence type="ECO:0000256" key="2">
    <source>
        <dbReference type="ARBA" id="ARBA00022505"/>
    </source>
</evidence>
<feature type="binding site" evidence="5">
    <location>
        <position position="51"/>
    </location>
    <ligand>
        <name>molybdate</name>
        <dbReference type="ChEBI" id="CHEBI:36264"/>
    </ligand>
</feature>
<dbReference type="InterPro" id="IPR050682">
    <property type="entry name" value="ModA/WtpA"/>
</dbReference>
<feature type="binding site" evidence="5">
    <location>
        <position position="160"/>
    </location>
    <ligand>
        <name>molybdate</name>
        <dbReference type="ChEBI" id="CHEBI:36264"/>
    </ligand>
</feature>
<dbReference type="SUPFAM" id="SSF53850">
    <property type="entry name" value="Periplasmic binding protein-like II"/>
    <property type="match status" value="1"/>
</dbReference>
<dbReference type="CDD" id="cd13537">
    <property type="entry name" value="PBP2_YvgL_like"/>
    <property type="match status" value="1"/>
</dbReference>
<dbReference type="Pfam" id="PF13531">
    <property type="entry name" value="SBP_bac_11"/>
    <property type="match status" value="1"/>
</dbReference>
<dbReference type="GO" id="GO:0015689">
    <property type="term" value="P:molybdate ion transport"/>
    <property type="evidence" value="ECO:0007669"/>
    <property type="project" value="InterPro"/>
</dbReference>
<dbReference type="Proteomes" id="UP000658382">
    <property type="component" value="Unassembled WGS sequence"/>
</dbReference>
<organism evidence="6 7">
    <name type="scientific">Lentibacillus kapialis</name>
    <dbReference type="NCBI Taxonomy" id="340214"/>
    <lineage>
        <taxon>Bacteria</taxon>
        <taxon>Bacillati</taxon>
        <taxon>Bacillota</taxon>
        <taxon>Bacilli</taxon>
        <taxon>Bacillales</taxon>
        <taxon>Bacillaceae</taxon>
        <taxon>Lentibacillus</taxon>
    </lineage>
</organism>
<reference evidence="6" key="2">
    <citation type="submission" date="2020-09" db="EMBL/GenBank/DDBJ databases">
        <authorList>
            <person name="Sun Q."/>
            <person name="Ohkuma M."/>
        </authorList>
    </citation>
    <scope>NUCLEOTIDE SEQUENCE</scope>
    <source>
        <strain evidence="6">JCM 12580</strain>
    </source>
</reference>
<keyword evidence="7" id="KW-1185">Reference proteome</keyword>
<dbReference type="AlphaFoldDB" id="A0A917Q2G8"/>
<dbReference type="EMBL" id="BMNQ01000079">
    <property type="protein sequence ID" value="GGK07886.1"/>
    <property type="molecule type" value="Genomic_DNA"/>
</dbReference>
<dbReference type="GO" id="GO:0030973">
    <property type="term" value="F:molybdate ion binding"/>
    <property type="evidence" value="ECO:0007669"/>
    <property type="project" value="TreeGrafter"/>
</dbReference>
<reference evidence="6" key="1">
    <citation type="journal article" date="2014" name="Int. J. Syst. Evol. Microbiol.">
        <title>Complete genome sequence of Corynebacterium casei LMG S-19264T (=DSM 44701T), isolated from a smear-ripened cheese.</title>
        <authorList>
            <consortium name="US DOE Joint Genome Institute (JGI-PGF)"/>
            <person name="Walter F."/>
            <person name="Albersmeier A."/>
            <person name="Kalinowski J."/>
            <person name="Ruckert C."/>
        </authorList>
    </citation>
    <scope>NUCLEOTIDE SEQUENCE</scope>
    <source>
        <strain evidence="6">JCM 12580</strain>
    </source>
</reference>
<gene>
    <name evidence="6" type="ORF">GCM10007063_32970</name>
</gene>
<dbReference type="InterPro" id="IPR005950">
    <property type="entry name" value="ModA"/>
</dbReference>
<evidence type="ECO:0000313" key="7">
    <source>
        <dbReference type="Proteomes" id="UP000658382"/>
    </source>
</evidence>
<evidence type="ECO:0000256" key="5">
    <source>
        <dbReference type="PIRSR" id="PIRSR004846-1"/>
    </source>
</evidence>
<evidence type="ECO:0000256" key="1">
    <source>
        <dbReference type="ARBA" id="ARBA00009175"/>
    </source>
</evidence>
<comment type="similarity">
    <text evidence="1">Belongs to the bacterial solute-binding protein ModA family.</text>
</comment>
<feature type="binding site" evidence="5">
    <location>
        <position position="187"/>
    </location>
    <ligand>
        <name>molybdate</name>
        <dbReference type="ChEBI" id="CHEBI:36264"/>
    </ligand>
</feature>
<dbReference type="GO" id="GO:0046872">
    <property type="term" value="F:metal ion binding"/>
    <property type="evidence" value="ECO:0007669"/>
    <property type="project" value="UniProtKB-KW"/>
</dbReference>
<dbReference type="NCBIfam" id="TIGR01256">
    <property type="entry name" value="modA"/>
    <property type="match status" value="1"/>
</dbReference>
<accession>A0A917Q2G8</accession>
<evidence type="ECO:0000256" key="4">
    <source>
        <dbReference type="ARBA" id="ARBA00022729"/>
    </source>
</evidence>
<evidence type="ECO:0000313" key="6">
    <source>
        <dbReference type="EMBL" id="GGK07886.1"/>
    </source>
</evidence>